<dbReference type="SUPFAM" id="SSF52402">
    <property type="entry name" value="Adenine nucleotide alpha hydrolases-like"/>
    <property type="match status" value="1"/>
</dbReference>
<dbReference type="AlphaFoldDB" id="F5XLE3"/>
<dbReference type="PRINTS" id="PR01438">
    <property type="entry name" value="UNVRSLSTRESS"/>
</dbReference>
<dbReference type="KEGG" id="mph:MLP_31950"/>
<comment type="similarity">
    <text evidence="1">Belongs to the universal stress protein A family.</text>
</comment>
<dbReference type="CDD" id="cd00293">
    <property type="entry name" value="USP-like"/>
    <property type="match status" value="1"/>
</dbReference>
<evidence type="ECO:0000313" key="4">
    <source>
        <dbReference type="Proteomes" id="UP000007947"/>
    </source>
</evidence>
<evidence type="ECO:0000259" key="2">
    <source>
        <dbReference type="Pfam" id="PF00582"/>
    </source>
</evidence>
<sequence>MTIIAAVTQDREGRLALVEGLKEARQFGDALVAINLGITPVHLENFDTEGVQVTVVDHPARDKDTPSDVILDEIEKQQATRLIIGVKRRTPVGKALLGSFSQHLLLHAPIPVLAVKLPEDELPSSALDHIPPKLRSTQG</sequence>
<dbReference type="RefSeq" id="WP_013864072.1">
    <property type="nucleotide sequence ID" value="NC_015635.1"/>
</dbReference>
<dbReference type="eggNOG" id="COG0589">
    <property type="taxonomic scope" value="Bacteria"/>
</dbReference>
<accession>F5XLE3</accession>
<dbReference type="InterPro" id="IPR006015">
    <property type="entry name" value="Universal_stress_UspA"/>
</dbReference>
<dbReference type="Proteomes" id="UP000007947">
    <property type="component" value="Chromosome"/>
</dbReference>
<reference evidence="3 4" key="1">
    <citation type="submission" date="2011-05" db="EMBL/GenBank/DDBJ databases">
        <title>Whole genome sequence of Microlunatus phosphovorus NM-1.</title>
        <authorList>
            <person name="Hosoyama A."/>
            <person name="Sasaki K."/>
            <person name="Harada T."/>
            <person name="Igarashi R."/>
            <person name="Kawakoshi A."/>
            <person name="Sasagawa M."/>
            <person name="Fukada J."/>
            <person name="Nakamura S."/>
            <person name="Katano Y."/>
            <person name="Hanada S."/>
            <person name="Kamagata Y."/>
            <person name="Nakamura N."/>
            <person name="Yamazaki S."/>
            <person name="Fujita N."/>
        </authorList>
    </citation>
    <scope>NUCLEOTIDE SEQUENCE [LARGE SCALE GENOMIC DNA]</scope>
    <source>
        <strain evidence="4">ATCC 700054 / DSM 10555 / JCM 9379 / NBRC 101784 / NCIMB 13414 / VKM Ac-1990 / NM-1</strain>
    </source>
</reference>
<proteinExistence type="inferred from homology"/>
<dbReference type="EMBL" id="AP012204">
    <property type="protein sequence ID" value="BAK36209.1"/>
    <property type="molecule type" value="Genomic_DNA"/>
</dbReference>
<dbReference type="InterPro" id="IPR014729">
    <property type="entry name" value="Rossmann-like_a/b/a_fold"/>
</dbReference>
<dbReference type="STRING" id="1032480.MLP_31950"/>
<evidence type="ECO:0000313" key="3">
    <source>
        <dbReference type="EMBL" id="BAK36209.1"/>
    </source>
</evidence>
<dbReference type="HOGENOM" id="CLU_049301_19_2_11"/>
<dbReference type="Pfam" id="PF00582">
    <property type="entry name" value="Usp"/>
    <property type="match status" value="1"/>
</dbReference>
<keyword evidence="4" id="KW-1185">Reference proteome</keyword>
<gene>
    <name evidence="3" type="ordered locus">MLP_31950</name>
</gene>
<name>F5XLE3_MICPN</name>
<dbReference type="Gene3D" id="3.40.50.620">
    <property type="entry name" value="HUPs"/>
    <property type="match status" value="1"/>
</dbReference>
<organism evidence="3 4">
    <name type="scientific">Microlunatus phosphovorus (strain ATCC 700054 / DSM 10555 / JCM 9379 / NBRC 101784 / NCIMB 13414 / VKM Ac-1990 / NM-1)</name>
    <dbReference type="NCBI Taxonomy" id="1032480"/>
    <lineage>
        <taxon>Bacteria</taxon>
        <taxon>Bacillati</taxon>
        <taxon>Actinomycetota</taxon>
        <taxon>Actinomycetes</taxon>
        <taxon>Propionibacteriales</taxon>
        <taxon>Propionibacteriaceae</taxon>
        <taxon>Microlunatus</taxon>
    </lineage>
</organism>
<protein>
    <recommendedName>
        <fullName evidence="2">UspA domain-containing protein</fullName>
    </recommendedName>
</protein>
<feature type="domain" description="UspA" evidence="2">
    <location>
        <begin position="62"/>
        <end position="116"/>
    </location>
</feature>
<dbReference type="InterPro" id="IPR006016">
    <property type="entry name" value="UspA"/>
</dbReference>
<evidence type="ECO:0000256" key="1">
    <source>
        <dbReference type="ARBA" id="ARBA00008791"/>
    </source>
</evidence>
<dbReference type="OrthoDB" id="5419113at2"/>